<dbReference type="PROSITE" id="PS00061">
    <property type="entry name" value="ADH_SHORT"/>
    <property type="match status" value="1"/>
</dbReference>
<sequence length="248" mass="25964">MNSINLKDKVAIVTGAASGLGRSTANQLAGAGARLALVDVDREKLEEVVASIRESGAEVRSYVVDIADCAKVKATVSDIAAAWGQIDILINNAGAGWQKALPFKDLKEADWEWILDLNVKGTLYFTHAVIDGMVSRNYGKIINIGSIAATSGIPKVAVYSASKGAVVAFTKALAMELGPYNINVNCVSPGLVTTEKVAPKTDGNFLGRWGTADEMASLIVYLASDGASFITGVDYLIDGGRTLGPRGA</sequence>
<comment type="caution">
    <text evidence="3">The sequence shown here is derived from an EMBL/GenBank/DDBJ whole genome shotgun (WGS) entry which is preliminary data.</text>
</comment>
<dbReference type="FunFam" id="3.40.50.720:FF:000084">
    <property type="entry name" value="Short-chain dehydrogenase reductase"/>
    <property type="match status" value="1"/>
</dbReference>
<accession>A0A842HL59</accession>
<comment type="similarity">
    <text evidence="1 2">Belongs to the short-chain dehydrogenases/reductases (SDR) family.</text>
</comment>
<evidence type="ECO:0000313" key="4">
    <source>
        <dbReference type="Proteomes" id="UP000546464"/>
    </source>
</evidence>
<proteinExistence type="inferred from homology"/>
<evidence type="ECO:0000256" key="1">
    <source>
        <dbReference type="ARBA" id="ARBA00006484"/>
    </source>
</evidence>
<organism evidence="3 4">
    <name type="scientific">Ruficoccus amylovorans</name>
    <dbReference type="NCBI Taxonomy" id="1804625"/>
    <lineage>
        <taxon>Bacteria</taxon>
        <taxon>Pseudomonadati</taxon>
        <taxon>Verrucomicrobiota</taxon>
        <taxon>Opitutia</taxon>
        <taxon>Puniceicoccales</taxon>
        <taxon>Cerasicoccaceae</taxon>
        <taxon>Ruficoccus</taxon>
    </lineage>
</organism>
<dbReference type="RefSeq" id="WP_185676806.1">
    <property type="nucleotide sequence ID" value="NZ_JACHVB010000054.1"/>
</dbReference>
<dbReference type="AlphaFoldDB" id="A0A842HL59"/>
<protein>
    <submittedName>
        <fullName evidence="3">SDR family oxidoreductase</fullName>
    </submittedName>
</protein>
<dbReference type="PRINTS" id="PR00081">
    <property type="entry name" value="GDHRDH"/>
</dbReference>
<dbReference type="Gene3D" id="3.40.50.720">
    <property type="entry name" value="NAD(P)-binding Rossmann-like Domain"/>
    <property type="match status" value="1"/>
</dbReference>
<dbReference type="InterPro" id="IPR020904">
    <property type="entry name" value="Sc_DH/Rdtase_CS"/>
</dbReference>
<dbReference type="EMBL" id="JACHVB010000054">
    <property type="protein sequence ID" value="MBC2595871.1"/>
    <property type="molecule type" value="Genomic_DNA"/>
</dbReference>
<keyword evidence="4" id="KW-1185">Reference proteome</keyword>
<evidence type="ECO:0000256" key="2">
    <source>
        <dbReference type="RuleBase" id="RU000363"/>
    </source>
</evidence>
<dbReference type="InterPro" id="IPR036291">
    <property type="entry name" value="NAD(P)-bd_dom_sf"/>
</dbReference>
<dbReference type="Proteomes" id="UP000546464">
    <property type="component" value="Unassembled WGS sequence"/>
</dbReference>
<dbReference type="SUPFAM" id="SSF51735">
    <property type="entry name" value="NAD(P)-binding Rossmann-fold domains"/>
    <property type="match status" value="1"/>
</dbReference>
<dbReference type="PANTHER" id="PTHR42760">
    <property type="entry name" value="SHORT-CHAIN DEHYDROGENASES/REDUCTASES FAMILY MEMBER"/>
    <property type="match status" value="1"/>
</dbReference>
<dbReference type="CDD" id="cd05233">
    <property type="entry name" value="SDR_c"/>
    <property type="match status" value="1"/>
</dbReference>
<evidence type="ECO:0000313" key="3">
    <source>
        <dbReference type="EMBL" id="MBC2595871.1"/>
    </source>
</evidence>
<dbReference type="Pfam" id="PF00106">
    <property type="entry name" value="adh_short"/>
    <property type="match status" value="1"/>
</dbReference>
<dbReference type="InterPro" id="IPR002347">
    <property type="entry name" value="SDR_fam"/>
</dbReference>
<dbReference type="PRINTS" id="PR00080">
    <property type="entry name" value="SDRFAMILY"/>
</dbReference>
<gene>
    <name evidence="3" type="ORF">H5P28_16525</name>
</gene>
<reference evidence="3 4" key="1">
    <citation type="submission" date="2020-07" db="EMBL/GenBank/DDBJ databases">
        <authorList>
            <person name="Feng X."/>
        </authorList>
    </citation>
    <scope>NUCLEOTIDE SEQUENCE [LARGE SCALE GENOMIC DNA]</scope>
    <source>
        <strain evidence="3 4">JCM31066</strain>
    </source>
</reference>
<name>A0A842HL59_9BACT</name>
<dbReference type="GO" id="GO:0016616">
    <property type="term" value="F:oxidoreductase activity, acting on the CH-OH group of donors, NAD or NADP as acceptor"/>
    <property type="evidence" value="ECO:0007669"/>
    <property type="project" value="TreeGrafter"/>
</dbReference>